<sequence>MSDFEFADCEVFVARLARSSSYWRVSDGGGGGYKRTMTDLRGQHDRAEPTGVEDRSPSI</sequence>
<feature type="compositionally biased region" description="Basic and acidic residues" evidence="1">
    <location>
        <begin position="36"/>
        <end position="59"/>
    </location>
</feature>
<accession>A0A9P4VQ72</accession>
<evidence type="ECO:0000313" key="2">
    <source>
        <dbReference type="EMBL" id="KAF2841616.1"/>
    </source>
</evidence>
<proteinExistence type="predicted"/>
<reference evidence="2" key="1">
    <citation type="journal article" date="2020" name="Stud. Mycol.">
        <title>101 Dothideomycetes genomes: a test case for predicting lifestyles and emergence of pathogens.</title>
        <authorList>
            <person name="Haridas S."/>
            <person name="Albert R."/>
            <person name="Binder M."/>
            <person name="Bloem J."/>
            <person name="Labutti K."/>
            <person name="Salamov A."/>
            <person name="Andreopoulos B."/>
            <person name="Baker S."/>
            <person name="Barry K."/>
            <person name="Bills G."/>
            <person name="Bluhm B."/>
            <person name="Cannon C."/>
            <person name="Castanera R."/>
            <person name="Culley D."/>
            <person name="Daum C."/>
            <person name="Ezra D."/>
            <person name="Gonzalez J."/>
            <person name="Henrissat B."/>
            <person name="Kuo A."/>
            <person name="Liang C."/>
            <person name="Lipzen A."/>
            <person name="Lutzoni F."/>
            <person name="Magnuson J."/>
            <person name="Mondo S."/>
            <person name="Nolan M."/>
            <person name="Ohm R."/>
            <person name="Pangilinan J."/>
            <person name="Park H.-J."/>
            <person name="Ramirez L."/>
            <person name="Alfaro M."/>
            <person name="Sun H."/>
            <person name="Tritt A."/>
            <person name="Yoshinaga Y."/>
            <person name="Zwiers L.-H."/>
            <person name="Turgeon B."/>
            <person name="Goodwin S."/>
            <person name="Spatafora J."/>
            <person name="Crous P."/>
            <person name="Grigoriev I."/>
        </authorList>
    </citation>
    <scope>NUCLEOTIDE SEQUENCE</scope>
    <source>
        <strain evidence="2">CBS 101060</strain>
    </source>
</reference>
<dbReference type="EMBL" id="MU006091">
    <property type="protein sequence ID" value="KAF2841616.1"/>
    <property type="molecule type" value="Genomic_DNA"/>
</dbReference>
<protein>
    <submittedName>
        <fullName evidence="2">Uncharacterized protein</fullName>
    </submittedName>
</protein>
<evidence type="ECO:0000313" key="3">
    <source>
        <dbReference type="Proteomes" id="UP000799429"/>
    </source>
</evidence>
<organism evidence="2 3">
    <name type="scientific">Patellaria atrata CBS 101060</name>
    <dbReference type="NCBI Taxonomy" id="1346257"/>
    <lineage>
        <taxon>Eukaryota</taxon>
        <taxon>Fungi</taxon>
        <taxon>Dikarya</taxon>
        <taxon>Ascomycota</taxon>
        <taxon>Pezizomycotina</taxon>
        <taxon>Dothideomycetes</taxon>
        <taxon>Dothideomycetes incertae sedis</taxon>
        <taxon>Patellariales</taxon>
        <taxon>Patellariaceae</taxon>
        <taxon>Patellaria</taxon>
    </lineage>
</organism>
<comment type="caution">
    <text evidence="2">The sequence shown here is derived from an EMBL/GenBank/DDBJ whole genome shotgun (WGS) entry which is preliminary data.</text>
</comment>
<evidence type="ECO:0000256" key="1">
    <source>
        <dbReference type="SAM" id="MobiDB-lite"/>
    </source>
</evidence>
<feature type="region of interest" description="Disordered" evidence="1">
    <location>
        <begin position="33"/>
        <end position="59"/>
    </location>
</feature>
<name>A0A9P4VQ72_9PEZI</name>
<gene>
    <name evidence="2" type="ORF">M501DRAFT_1000882</name>
</gene>
<dbReference type="Proteomes" id="UP000799429">
    <property type="component" value="Unassembled WGS sequence"/>
</dbReference>
<dbReference type="AlphaFoldDB" id="A0A9P4VQ72"/>
<keyword evidence="3" id="KW-1185">Reference proteome</keyword>